<dbReference type="EMBL" id="CAJOBA010078187">
    <property type="protein sequence ID" value="CAF4428618.1"/>
    <property type="molecule type" value="Genomic_DNA"/>
</dbReference>
<dbReference type="AlphaFoldDB" id="A0A8S2W2H6"/>
<dbReference type="PANTHER" id="PTHR31362">
    <property type="entry name" value="GLYCOSYLTRANSFERASE STELLO1-RELATED"/>
    <property type="match status" value="1"/>
</dbReference>
<evidence type="ECO:0000313" key="1">
    <source>
        <dbReference type="EMBL" id="CAF4428618.1"/>
    </source>
</evidence>
<accession>A0A8S2W2H6</accession>
<sequence length="329" mass="38445">TVEQHRNTHSYVKDMDEEQQMYHQSGKFVRFLDQWQSSLPTLFERISQISRDIAQQEFWDKSETDMIDAWLTDLHRIGYTPPIPVTTPQSKKLSSSLQKRTAVCVTDVTECINEAWSITEQKIRKLLNGDIDVFLYLSSTMRIADQPSTVPLETRLTHVRRYNATMKIIYEDREVDPRIPSTCQVNFSVTDYKISLYYQQLWALAQCYEVVKEYEQKMNIEYQLLIQSRVSIVLGKVPSTYERNGTMNVNTTMLVPSKHYSDGYDDGFAIGPIDQMSHYMLRWDKLQKCPSGILHPETFLKHILQTYTTFQVDNETLVDAIQRGQNQCH</sequence>
<dbReference type="Proteomes" id="UP000682733">
    <property type="component" value="Unassembled WGS sequence"/>
</dbReference>
<dbReference type="PANTHER" id="PTHR31362:SF0">
    <property type="entry name" value="EXOSTOSIN DOMAIN-CONTAINING PROTEIN-RELATED"/>
    <property type="match status" value="1"/>
</dbReference>
<proteinExistence type="predicted"/>
<protein>
    <submittedName>
        <fullName evidence="1">Uncharacterized protein</fullName>
    </submittedName>
</protein>
<gene>
    <name evidence="1" type="ORF">TMI583_LOCUS44791</name>
</gene>
<organism evidence="1 2">
    <name type="scientific">Didymodactylos carnosus</name>
    <dbReference type="NCBI Taxonomy" id="1234261"/>
    <lineage>
        <taxon>Eukaryota</taxon>
        <taxon>Metazoa</taxon>
        <taxon>Spiralia</taxon>
        <taxon>Gnathifera</taxon>
        <taxon>Rotifera</taxon>
        <taxon>Eurotatoria</taxon>
        <taxon>Bdelloidea</taxon>
        <taxon>Philodinida</taxon>
        <taxon>Philodinidae</taxon>
        <taxon>Didymodactylos</taxon>
    </lineage>
</organism>
<feature type="non-terminal residue" evidence="1">
    <location>
        <position position="1"/>
    </location>
</feature>
<comment type="caution">
    <text evidence="1">The sequence shown here is derived from an EMBL/GenBank/DDBJ whole genome shotgun (WGS) entry which is preliminary data.</text>
</comment>
<dbReference type="InterPro" id="IPR005049">
    <property type="entry name" value="STL-like"/>
</dbReference>
<name>A0A8S2W2H6_9BILA</name>
<reference evidence="1" key="1">
    <citation type="submission" date="2021-02" db="EMBL/GenBank/DDBJ databases">
        <authorList>
            <person name="Nowell W R."/>
        </authorList>
    </citation>
    <scope>NUCLEOTIDE SEQUENCE</scope>
</reference>
<dbReference type="Pfam" id="PF03385">
    <property type="entry name" value="STELLO"/>
    <property type="match status" value="1"/>
</dbReference>
<evidence type="ECO:0000313" key="2">
    <source>
        <dbReference type="Proteomes" id="UP000682733"/>
    </source>
</evidence>